<keyword evidence="3 4" id="KW-0067">ATP-binding</keyword>
<keyword evidence="2 4" id="KW-0547">Nucleotide-binding</keyword>
<keyword evidence="6" id="KW-0436">Ligase</keyword>
<dbReference type="Gene3D" id="3.40.50.10420">
    <property type="entry name" value="NagB/RpiA/CoA transferase-like"/>
    <property type="match status" value="1"/>
</dbReference>
<evidence type="ECO:0000313" key="6">
    <source>
        <dbReference type="EMBL" id="KXB65558.1"/>
    </source>
</evidence>
<feature type="binding site" evidence="4">
    <location>
        <position position="57"/>
    </location>
    <ligand>
        <name>substrate</name>
    </ligand>
</feature>
<comment type="cofactor">
    <cofactor evidence="5">
        <name>Mg(2+)</name>
        <dbReference type="ChEBI" id="CHEBI:18420"/>
    </cofactor>
</comment>
<dbReference type="EC" id="6.3.3.2" evidence="5"/>
<comment type="similarity">
    <text evidence="1 5">Belongs to the 5-formyltetrahydrofolate cyclo-ligase family.</text>
</comment>
<evidence type="ECO:0000256" key="2">
    <source>
        <dbReference type="ARBA" id="ARBA00022741"/>
    </source>
</evidence>
<dbReference type="InterPro" id="IPR037171">
    <property type="entry name" value="NagB/RpiA_transferase-like"/>
</dbReference>
<keyword evidence="7" id="KW-1185">Reference proteome</keyword>
<dbReference type="InterPro" id="IPR002698">
    <property type="entry name" value="FTHF_cligase"/>
</dbReference>
<accession>A0A134AD08</accession>
<evidence type="ECO:0000256" key="3">
    <source>
        <dbReference type="ARBA" id="ARBA00022840"/>
    </source>
</evidence>
<evidence type="ECO:0000256" key="5">
    <source>
        <dbReference type="RuleBase" id="RU361279"/>
    </source>
</evidence>
<proteinExistence type="inferred from homology"/>
<reference evidence="7" key="1">
    <citation type="submission" date="2016-01" db="EMBL/GenBank/DDBJ databases">
        <authorList>
            <person name="Mitreva M."/>
            <person name="Pepin K.H."/>
            <person name="Mihindukulasuriya K.A."/>
            <person name="Fulton R."/>
            <person name="Fronick C."/>
            <person name="O'Laughlin M."/>
            <person name="Miner T."/>
            <person name="Herter B."/>
            <person name="Rosa B.A."/>
            <person name="Cordes M."/>
            <person name="Tomlinson C."/>
            <person name="Wollam A."/>
            <person name="Palsikar V.B."/>
            <person name="Mardis E.R."/>
            <person name="Wilson R.K."/>
        </authorList>
    </citation>
    <scope>NUCLEOTIDE SEQUENCE [LARGE SCALE GENOMIC DNA]</scope>
    <source>
        <strain evidence="7">DNF00729</strain>
    </source>
</reference>
<keyword evidence="5" id="KW-0479">Metal-binding</keyword>
<feature type="binding site" evidence="4">
    <location>
        <position position="62"/>
    </location>
    <ligand>
        <name>substrate</name>
    </ligand>
</feature>
<dbReference type="SUPFAM" id="SSF100950">
    <property type="entry name" value="NagB/RpiA/CoA transferase-like"/>
    <property type="match status" value="1"/>
</dbReference>
<dbReference type="GO" id="GO:0046872">
    <property type="term" value="F:metal ion binding"/>
    <property type="evidence" value="ECO:0007669"/>
    <property type="project" value="UniProtKB-KW"/>
</dbReference>
<dbReference type="PANTHER" id="PTHR23407:SF1">
    <property type="entry name" value="5-FORMYLTETRAHYDROFOLATE CYCLO-LIGASE"/>
    <property type="match status" value="1"/>
</dbReference>
<comment type="caution">
    <text evidence="6">The sequence shown here is derived from an EMBL/GenBank/DDBJ whole genome shotgun (WGS) entry which is preliminary data.</text>
</comment>
<dbReference type="GO" id="GO:0035999">
    <property type="term" value="P:tetrahydrofolate interconversion"/>
    <property type="evidence" value="ECO:0007669"/>
    <property type="project" value="TreeGrafter"/>
</dbReference>
<evidence type="ECO:0000256" key="1">
    <source>
        <dbReference type="ARBA" id="ARBA00010638"/>
    </source>
</evidence>
<organism evidence="6 7">
    <name type="scientific">Aedoeadaptatus coxii</name>
    <dbReference type="NCBI Taxonomy" id="755172"/>
    <lineage>
        <taxon>Bacteria</taxon>
        <taxon>Bacillati</taxon>
        <taxon>Bacillota</taxon>
        <taxon>Tissierellia</taxon>
        <taxon>Tissierellales</taxon>
        <taxon>Peptoniphilaceae</taxon>
        <taxon>Aedoeadaptatus</taxon>
    </lineage>
</organism>
<evidence type="ECO:0000256" key="4">
    <source>
        <dbReference type="PIRSR" id="PIRSR006806-1"/>
    </source>
</evidence>
<dbReference type="STRING" id="755172.HMPREF1863_01284"/>
<keyword evidence="5" id="KW-0460">Magnesium</keyword>
<name>A0A134AD08_9FIRM</name>
<dbReference type="GO" id="GO:0009396">
    <property type="term" value="P:folic acid-containing compound biosynthetic process"/>
    <property type="evidence" value="ECO:0007669"/>
    <property type="project" value="TreeGrafter"/>
</dbReference>
<dbReference type="AlphaFoldDB" id="A0A134AD08"/>
<dbReference type="NCBIfam" id="TIGR02727">
    <property type="entry name" value="MTHFS_bact"/>
    <property type="match status" value="1"/>
</dbReference>
<dbReference type="PANTHER" id="PTHR23407">
    <property type="entry name" value="ATPASE INHIBITOR/5-FORMYLTETRAHYDROFOLATE CYCLO-LIGASE"/>
    <property type="match status" value="1"/>
</dbReference>
<dbReference type="PIRSF" id="PIRSF006806">
    <property type="entry name" value="FTHF_cligase"/>
    <property type="match status" value="1"/>
</dbReference>
<dbReference type="InterPro" id="IPR024185">
    <property type="entry name" value="FTHF_cligase-like_sf"/>
</dbReference>
<dbReference type="EMBL" id="LSDG01000040">
    <property type="protein sequence ID" value="KXB65558.1"/>
    <property type="molecule type" value="Genomic_DNA"/>
</dbReference>
<dbReference type="PATRIC" id="fig|755172.3.peg.1247"/>
<protein>
    <recommendedName>
        <fullName evidence="5">5-formyltetrahydrofolate cyclo-ligase</fullName>
        <ecNumber evidence="5">6.3.3.2</ecNumber>
    </recommendedName>
</protein>
<sequence>MKPWRVCIVKKTSIRNNLKLARNEISPDIRKKASDEIFSRLQSLPIYKKSRSVFIFVSMGSEVETIRWIPKMLREKKVYVPLAPKHEPMIMTEIESLDELERNALGILELPTEKIRDRHRESVDLIITPGLAFDEEGYRMGYGGGYYDRFFATHAGYRLGVGFHNQLVKSVPRDEYDLPVHAFLSEKDYLVFS</sequence>
<evidence type="ECO:0000313" key="7">
    <source>
        <dbReference type="Proteomes" id="UP000070442"/>
    </source>
</evidence>
<dbReference type="Pfam" id="PF01812">
    <property type="entry name" value="5-FTHF_cyc-lig"/>
    <property type="match status" value="1"/>
</dbReference>
<dbReference type="Proteomes" id="UP000070442">
    <property type="component" value="Unassembled WGS sequence"/>
</dbReference>
<feature type="binding site" evidence="4">
    <location>
        <begin position="139"/>
        <end position="147"/>
    </location>
    <ligand>
        <name>ATP</name>
        <dbReference type="ChEBI" id="CHEBI:30616"/>
    </ligand>
</feature>
<comment type="catalytic activity">
    <reaction evidence="5">
        <text>(6S)-5-formyl-5,6,7,8-tetrahydrofolate + ATP = (6R)-5,10-methenyltetrahydrofolate + ADP + phosphate</text>
        <dbReference type="Rhea" id="RHEA:10488"/>
        <dbReference type="ChEBI" id="CHEBI:30616"/>
        <dbReference type="ChEBI" id="CHEBI:43474"/>
        <dbReference type="ChEBI" id="CHEBI:57455"/>
        <dbReference type="ChEBI" id="CHEBI:57457"/>
        <dbReference type="ChEBI" id="CHEBI:456216"/>
        <dbReference type="EC" id="6.3.3.2"/>
    </reaction>
</comment>
<dbReference type="GO" id="GO:0030272">
    <property type="term" value="F:5-formyltetrahydrofolate cyclo-ligase activity"/>
    <property type="evidence" value="ECO:0007669"/>
    <property type="project" value="UniProtKB-EC"/>
</dbReference>
<dbReference type="GO" id="GO:0005524">
    <property type="term" value="F:ATP binding"/>
    <property type="evidence" value="ECO:0007669"/>
    <property type="project" value="UniProtKB-KW"/>
</dbReference>
<feature type="binding site" evidence="4">
    <location>
        <begin position="11"/>
        <end position="15"/>
    </location>
    <ligand>
        <name>ATP</name>
        <dbReference type="ChEBI" id="CHEBI:30616"/>
    </ligand>
</feature>
<gene>
    <name evidence="6" type="ORF">HMPREF1863_01284</name>
</gene>